<dbReference type="PATRIC" id="fig|879567.3.peg.1863"/>
<dbReference type="PANTHER" id="PTHR43155">
    <property type="entry name" value="CYCLIC DI-GMP PHOSPHODIESTERASE PA4108-RELATED"/>
    <property type="match status" value="1"/>
</dbReference>
<dbReference type="PANTHER" id="PTHR43155:SF2">
    <property type="entry name" value="CYCLIC DI-GMP PHOSPHODIESTERASE PA4108"/>
    <property type="match status" value="1"/>
</dbReference>
<protein>
    <submittedName>
        <fullName evidence="2">Metal dependent phosphohydrolase</fullName>
    </submittedName>
</protein>
<organism evidence="2 3">
    <name type="scientific">Pseudodesulfovibrio piezophilus (strain DSM 21447 / JCM 15486 / C1TLV30)</name>
    <name type="common">Desulfovibrio piezophilus</name>
    <dbReference type="NCBI Taxonomy" id="1322246"/>
    <lineage>
        <taxon>Bacteria</taxon>
        <taxon>Pseudomonadati</taxon>
        <taxon>Thermodesulfobacteriota</taxon>
        <taxon>Desulfovibrionia</taxon>
        <taxon>Desulfovibrionales</taxon>
        <taxon>Desulfovibrionaceae</taxon>
    </lineage>
</organism>
<proteinExistence type="predicted"/>
<dbReference type="AlphaFoldDB" id="M1WQK1"/>
<dbReference type="CDD" id="cd00077">
    <property type="entry name" value="HDc"/>
    <property type="match status" value="1"/>
</dbReference>
<dbReference type="OrthoDB" id="9769359at2"/>
<dbReference type="Gene3D" id="1.10.3210.10">
    <property type="entry name" value="Hypothetical protein af1432"/>
    <property type="match status" value="1"/>
</dbReference>
<dbReference type="SUPFAM" id="SSF109604">
    <property type="entry name" value="HD-domain/PDEase-like"/>
    <property type="match status" value="1"/>
</dbReference>
<dbReference type="BioCyc" id="DPIE1322246:BN4_RS08900-MONOMER"/>
<evidence type="ECO:0000313" key="2">
    <source>
        <dbReference type="EMBL" id="CCH49009.1"/>
    </source>
</evidence>
<dbReference type="PROSITE" id="PS51832">
    <property type="entry name" value="HD_GYP"/>
    <property type="match status" value="1"/>
</dbReference>
<name>M1WQK1_PSEP2</name>
<dbReference type="EMBL" id="FO203427">
    <property type="protein sequence ID" value="CCH49009.1"/>
    <property type="molecule type" value="Genomic_DNA"/>
</dbReference>
<dbReference type="GO" id="GO:0016787">
    <property type="term" value="F:hydrolase activity"/>
    <property type="evidence" value="ECO:0007669"/>
    <property type="project" value="UniProtKB-KW"/>
</dbReference>
<evidence type="ECO:0000313" key="3">
    <source>
        <dbReference type="Proteomes" id="UP000011724"/>
    </source>
</evidence>
<sequence>MSQPGNRVVASLCARERLLLAIKDVAAGNYSNEILELTGPEYPEDIRELAEAVGLMMVKIEAREDHLERLLETIKFNSLNTVTAVACALGARDAYTEGHGERVGAYAERLARRLGLSETETEHIRTAGILHDIGKIGFSDHVFSGEDSSMNQQMLLEIRSHPQWGYDILKDLNFLGPALDYVYCHHERMDGKGYPRGLTASEIPLGGRILAVVDCFDAMTTNRPYQKGKTPQEAFSILGSLADTALDSDLVDLFIDEIESGGMEE</sequence>
<dbReference type="InterPro" id="IPR037522">
    <property type="entry name" value="HD_GYP_dom"/>
</dbReference>
<dbReference type="KEGG" id="dpi:BN4_11774"/>
<evidence type="ECO:0000259" key="1">
    <source>
        <dbReference type="PROSITE" id="PS51832"/>
    </source>
</evidence>
<reference evidence="3" key="2">
    <citation type="journal article" date="2013" name="Stand. Genomic Sci.">
        <title>Complete genome sequence of Desulfocapsa sulfexigens, a marine deltaproteobacterium specialized in disproportionating inorganic sulfur compounds.</title>
        <authorList>
            <person name="Finster K.W."/>
            <person name="Kjeldsen K.U."/>
            <person name="Kube M."/>
            <person name="Reinhardt R."/>
            <person name="Mussmann M."/>
            <person name="Amann R."/>
            <person name="Schreiber L."/>
        </authorList>
    </citation>
    <scope>NUCLEOTIDE SEQUENCE [LARGE SCALE GENOMIC DNA]</scope>
    <source>
        <strain evidence="3">DSM 10523 / SB164P1</strain>
    </source>
</reference>
<dbReference type="SMART" id="SM00471">
    <property type="entry name" value="HDc"/>
    <property type="match status" value="1"/>
</dbReference>
<dbReference type="Proteomes" id="UP000011724">
    <property type="component" value="Chromosome"/>
</dbReference>
<dbReference type="Pfam" id="PF13487">
    <property type="entry name" value="HD_5"/>
    <property type="match status" value="1"/>
</dbReference>
<feature type="domain" description="HD-GYP" evidence="1">
    <location>
        <begin position="74"/>
        <end position="265"/>
    </location>
</feature>
<dbReference type="eggNOG" id="COG2206">
    <property type="taxonomic scope" value="Bacteria"/>
</dbReference>
<dbReference type="STRING" id="1322246.BN4_11774"/>
<keyword evidence="2" id="KW-0378">Hydrolase</keyword>
<dbReference type="HOGENOM" id="CLU_000445_92_3_7"/>
<keyword evidence="3" id="KW-1185">Reference proteome</keyword>
<reference evidence="2 3" key="1">
    <citation type="journal article" date="2013" name="PLoS ONE">
        <title>The first genomic and proteomic characterization of a deep-sea sulfate reducer: insights into the piezophilic lifestyle of Desulfovibrio piezophilus.</title>
        <authorList>
            <person name="Pradel N."/>
            <person name="Ji B."/>
            <person name="Gimenez G."/>
            <person name="Talla E."/>
            <person name="Lenoble P."/>
            <person name="Garel M."/>
            <person name="Tamburini C."/>
            <person name="Fourquet P."/>
            <person name="Lebrun R."/>
            <person name="Bertin P."/>
            <person name="Denis Y."/>
            <person name="Pophillat M."/>
            <person name="Barbe V."/>
            <person name="Ollivier B."/>
            <person name="Dolla A."/>
        </authorList>
    </citation>
    <scope>NUCLEOTIDE SEQUENCE [LARGE SCALE GENOMIC DNA]</scope>
    <source>
        <strain evidence="3">DSM 10523 / SB164P1</strain>
    </source>
</reference>
<accession>M1WQK1</accession>
<gene>
    <name evidence="2" type="ordered locus">BN4_11774</name>
</gene>
<dbReference type="InterPro" id="IPR003607">
    <property type="entry name" value="HD/PDEase_dom"/>
</dbReference>